<dbReference type="Pfam" id="PF07670">
    <property type="entry name" value="Gate"/>
    <property type="match status" value="1"/>
</dbReference>
<proteinExistence type="predicted"/>
<evidence type="ECO:0000259" key="1">
    <source>
        <dbReference type="Pfam" id="PF07670"/>
    </source>
</evidence>
<dbReference type="PANTHER" id="PTHR35793:SF2">
    <property type="entry name" value="INNER MEMBRANE PROTEIN YJIG"/>
    <property type="match status" value="1"/>
</dbReference>
<organism evidence="2 3">
    <name type="scientific">Anaerotruncus massiliensis</name>
    <name type="common">ex Liu et al. 2021</name>
    <dbReference type="NCBI Taxonomy" id="2321404"/>
    <lineage>
        <taxon>Bacteria</taxon>
        <taxon>Bacillati</taxon>
        <taxon>Bacillota</taxon>
        <taxon>Clostridia</taxon>
        <taxon>Eubacteriales</taxon>
        <taxon>Oscillospiraceae</taxon>
        <taxon>Anaerotruncus</taxon>
    </lineage>
</organism>
<accession>A0A498CWU9</accession>
<dbReference type="EMBL" id="RCHT01000054">
    <property type="protein sequence ID" value="RLL06935.1"/>
    <property type="molecule type" value="Genomic_DNA"/>
</dbReference>
<evidence type="ECO:0000313" key="3">
    <source>
        <dbReference type="Proteomes" id="UP000276301"/>
    </source>
</evidence>
<protein>
    <submittedName>
        <fullName evidence="2">Spore maturation protein</fullName>
    </submittedName>
</protein>
<dbReference type="AlphaFoldDB" id="A0A498CWU9"/>
<dbReference type="Proteomes" id="UP000276301">
    <property type="component" value="Unassembled WGS sequence"/>
</dbReference>
<feature type="domain" description="Nucleoside transporter/FeoB GTPase Gate" evidence="1">
    <location>
        <begin position="36"/>
        <end position="137"/>
    </location>
</feature>
<keyword evidence="3" id="KW-1185">Reference proteome</keyword>
<sequence>MVPLAIAGIVGFGLLRGVKVFDLFVEGAKEGLTTAVSILPALVALVVAVGMFKASGGLDLLSFALEPIGKLLGLPREVIPLSLIRPISGSGAMAIFNDILRSHGPDSLAGRIASVMMGSTETTFYTIAVYYGAAGIKNTRHTIPAALSADISGFFLSALAVKILFY</sequence>
<comment type="caution">
    <text evidence="2">The sequence shown here is derived from an EMBL/GenBank/DDBJ whole genome shotgun (WGS) entry which is preliminary data.</text>
</comment>
<gene>
    <name evidence="2" type="ORF">D4A47_13585</name>
</gene>
<dbReference type="InterPro" id="IPR011642">
    <property type="entry name" value="Gate_dom"/>
</dbReference>
<evidence type="ECO:0000313" key="2">
    <source>
        <dbReference type="EMBL" id="RLL06935.1"/>
    </source>
</evidence>
<dbReference type="GO" id="GO:0005886">
    <property type="term" value="C:plasma membrane"/>
    <property type="evidence" value="ECO:0007669"/>
    <property type="project" value="TreeGrafter"/>
</dbReference>
<reference evidence="2 3" key="1">
    <citation type="submission" date="2018-10" db="EMBL/GenBank/DDBJ databases">
        <title>Anaerotruncus faecis sp. nov., isolated from human feces.</title>
        <authorList>
            <person name="Wang Y.-J."/>
        </authorList>
    </citation>
    <scope>NUCLEOTIDE SEQUENCE [LARGE SCALE GENOMIC DNA]</scope>
    <source>
        <strain evidence="2 3">22A2-44</strain>
    </source>
</reference>
<name>A0A498CWU9_9FIRM</name>
<dbReference type="InterPro" id="IPR052549">
    <property type="entry name" value="SpmB"/>
</dbReference>
<dbReference type="PANTHER" id="PTHR35793">
    <property type="entry name" value="INNER MEMBRANE PROTEIN YJIG"/>
    <property type="match status" value="1"/>
</dbReference>